<organism evidence="1 2">
    <name type="scientific">Vibrio tapetis subsp. tapetis</name>
    <dbReference type="NCBI Taxonomy" id="1671868"/>
    <lineage>
        <taxon>Bacteria</taxon>
        <taxon>Pseudomonadati</taxon>
        <taxon>Pseudomonadota</taxon>
        <taxon>Gammaproteobacteria</taxon>
        <taxon>Vibrionales</taxon>
        <taxon>Vibrionaceae</taxon>
        <taxon>Vibrio</taxon>
    </lineage>
</organism>
<dbReference type="AlphaFoldDB" id="A0A2N8ZLR7"/>
<dbReference type="Proteomes" id="UP000235828">
    <property type="component" value="Chromosome B"/>
</dbReference>
<protein>
    <submittedName>
        <fullName evidence="1">Uncharacterized protein</fullName>
    </submittedName>
</protein>
<gene>
    <name evidence="1" type="ORF">VTAP4600_B1243</name>
</gene>
<dbReference type="KEGG" id="vta:B1243"/>
<dbReference type="EMBL" id="LT960612">
    <property type="protein sequence ID" value="SON52854.1"/>
    <property type="molecule type" value="Genomic_DNA"/>
</dbReference>
<name>A0A2N8ZLR7_9VIBR</name>
<reference evidence="1 2" key="1">
    <citation type="submission" date="2017-10" db="EMBL/GenBank/DDBJ databases">
        <authorList>
            <person name="Banno H."/>
            <person name="Chua N.-H."/>
        </authorList>
    </citation>
    <scope>NUCLEOTIDE SEQUENCE [LARGE SCALE GENOMIC DNA]</scope>
    <source>
        <strain evidence="1">Vibrio tapetis CECT4600</strain>
    </source>
</reference>
<keyword evidence="2" id="KW-1185">Reference proteome</keyword>
<sequence length="63" mass="7002">MVGNITMRKCPAIGSVTFCKEISKGIRQIQDTVGINVIEALKQVVKYQGSPKEYTFCKSIYMG</sequence>
<accession>A0A2N8ZLR7</accession>
<evidence type="ECO:0000313" key="1">
    <source>
        <dbReference type="EMBL" id="SON52854.1"/>
    </source>
</evidence>
<proteinExistence type="predicted"/>
<evidence type="ECO:0000313" key="2">
    <source>
        <dbReference type="Proteomes" id="UP000235828"/>
    </source>
</evidence>